<name>A0A518EQ29_9BACT</name>
<dbReference type="AlphaFoldDB" id="A0A518EQ29"/>
<feature type="domain" description="PhoD-like phosphatase metallophosphatase" evidence="3">
    <location>
        <begin position="432"/>
        <end position="734"/>
    </location>
</feature>
<dbReference type="SUPFAM" id="SSF56300">
    <property type="entry name" value="Metallo-dependent phosphatases"/>
    <property type="match status" value="1"/>
</dbReference>
<dbReference type="PANTHER" id="PTHR43606:SF2">
    <property type="entry name" value="ALKALINE PHOSPHATASE FAMILY PROTEIN (AFU_ORTHOLOGUE AFUA_5G03860)"/>
    <property type="match status" value="1"/>
</dbReference>
<feature type="compositionally biased region" description="Basic and acidic residues" evidence="1">
    <location>
        <begin position="857"/>
        <end position="867"/>
    </location>
</feature>
<dbReference type="InterPro" id="IPR052900">
    <property type="entry name" value="Phospholipid_Metab_Enz"/>
</dbReference>
<evidence type="ECO:0000256" key="1">
    <source>
        <dbReference type="SAM" id="MobiDB-lite"/>
    </source>
</evidence>
<dbReference type="InterPro" id="IPR029052">
    <property type="entry name" value="Metallo-depent_PP-like"/>
</dbReference>
<accession>A0A518EQ29</accession>
<dbReference type="Proteomes" id="UP000320390">
    <property type="component" value="Chromosome"/>
</dbReference>
<evidence type="ECO:0000313" key="5">
    <source>
        <dbReference type="Proteomes" id="UP000320390"/>
    </source>
</evidence>
<protein>
    <submittedName>
        <fullName evidence="4">PhoD-like phosphatase</fullName>
    </submittedName>
</protein>
<feature type="region of interest" description="Disordered" evidence="1">
    <location>
        <begin position="839"/>
        <end position="867"/>
    </location>
</feature>
<feature type="signal peptide" evidence="2">
    <location>
        <begin position="1"/>
        <end position="33"/>
    </location>
</feature>
<dbReference type="EMBL" id="CP036434">
    <property type="protein sequence ID" value="QDV06192.1"/>
    <property type="molecule type" value="Genomic_DNA"/>
</dbReference>
<gene>
    <name evidence="4" type="ORF">Poly30_16970</name>
</gene>
<evidence type="ECO:0000259" key="3">
    <source>
        <dbReference type="Pfam" id="PF09423"/>
    </source>
</evidence>
<dbReference type="PANTHER" id="PTHR43606">
    <property type="entry name" value="PHOSPHATASE, PUTATIVE (AFU_ORTHOLOGUE AFUA_6G08710)-RELATED"/>
    <property type="match status" value="1"/>
</dbReference>
<organism evidence="4 5">
    <name type="scientific">Saltatorellus ferox</name>
    <dbReference type="NCBI Taxonomy" id="2528018"/>
    <lineage>
        <taxon>Bacteria</taxon>
        <taxon>Pseudomonadati</taxon>
        <taxon>Planctomycetota</taxon>
        <taxon>Planctomycetia</taxon>
        <taxon>Planctomycetia incertae sedis</taxon>
        <taxon>Saltatorellus</taxon>
    </lineage>
</organism>
<sequence length="867" mass="93423" precursor="true">MLPTAPPTMLQRLLPGVLLLVAAAPGCGVLALAPDAPASTFRSDWHELQDRTWIGEKHWANRLQDWRVAEGTLECVEARPAFGMRTLHLLTHRLVDGKEGSFRSRVQVDAVDGSRAGSAAGFLVGAGGEHVDYRLTSQVHGTSAEDGGFLALLDGDGKVFFADFEQPIEAGGGNQWVMQTNRELVDFGRPATGVTFTGDGFGAAGPVPVELELVGASFDGRRTFILTAREARNGGEVLSTASWEDVPVSAFDGAVALVSHRGPEGADRGYRFAEWTLAGELVASAPERAFGPILFVHYTVDVDADVEPETSGRLGLTAQAGPLGVEDARTATLELAEGSGRFREVAEAKFVPDSATFHFVVEGLDPGREHRFRVRYAPVDEDGDEIAKRVSYYEGVIAAEPDSEELTIASLSCQKSFTGGLRWNESGLWFPHTEVRDHVAAHGPHLLYFAGDQIYEGDLTAPARGSNVPLETSIHDYLHKWYRHGWSFGDLTRRLPTVVVTDDHDVFHGNIWGNAGVRMKGPEGTSAQDSGGYVMSPAFVNAVHRTQVAHLPPTRDSIGTLANGITTYHTELTWGGGSFAILNDRMYKSPPAILVPEGKVKNGWFQAEGFDPAKRADVPGAVLLGQGQEDFLAEWASDRSGAWFKACLSQTPLANVATLPAGASGGSVIPSLAVPLPGEYVEGDERAADTDSNGWPQTPRNRAVALLRRASAFHLTGDQHLGSTLRYGVDDFDDAGFVLSSPAVANTWPRRWFPDPSERQAGPPIATDAPDYTGRYFDGFGNRMTVLAVANPRANGVEPERLHGRAPGYGIVRVTRDSEAAGGGRVTFEAWPRHVDPKAEGAAPFEGWPVRFSLGDGGERRASPERR</sequence>
<dbReference type="Gene3D" id="3.60.21.70">
    <property type="entry name" value="PhoD-like phosphatase"/>
    <property type="match status" value="1"/>
</dbReference>
<feature type="chain" id="PRO_5022234504" evidence="2">
    <location>
        <begin position="34"/>
        <end position="867"/>
    </location>
</feature>
<dbReference type="Pfam" id="PF09423">
    <property type="entry name" value="PhoD"/>
    <property type="match status" value="1"/>
</dbReference>
<evidence type="ECO:0000256" key="2">
    <source>
        <dbReference type="SAM" id="SignalP"/>
    </source>
</evidence>
<keyword evidence="2" id="KW-0732">Signal</keyword>
<dbReference type="InterPro" id="IPR018946">
    <property type="entry name" value="PhoD-like_MPP"/>
</dbReference>
<dbReference type="InterPro" id="IPR038607">
    <property type="entry name" value="PhoD-like_sf"/>
</dbReference>
<reference evidence="4 5" key="1">
    <citation type="submission" date="2019-02" db="EMBL/GenBank/DDBJ databases">
        <title>Deep-cultivation of Planctomycetes and their phenomic and genomic characterization uncovers novel biology.</title>
        <authorList>
            <person name="Wiegand S."/>
            <person name="Jogler M."/>
            <person name="Boedeker C."/>
            <person name="Pinto D."/>
            <person name="Vollmers J."/>
            <person name="Rivas-Marin E."/>
            <person name="Kohn T."/>
            <person name="Peeters S.H."/>
            <person name="Heuer A."/>
            <person name="Rast P."/>
            <person name="Oberbeckmann S."/>
            <person name="Bunk B."/>
            <person name="Jeske O."/>
            <person name="Meyerdierks A."/>
            <person name="Storesund J.E."/>
            <person name="Kallscheuer N."/>
            <person name="Luecker S."/>
            <person name="Lage O.M."/>
            <person name="Pohl T."/>
            <person name="Merkel B.J."/>
            <person name="Hornburger P."/>
            <person name="Mueller R.-W."/>
            <person name="Bruemmer F."/>
            <person name="Labrenz M."/>
            <person name="Spormann A.M."/>
            <person name="Op den Camp H."/>
            <person name="Overmann J."/>
            <person name="Amann R."/>
            <person name="Jetten M.S.M."/>
            <person name="Mascher T."/>
            <person name="Medema M.H."/>
            <person name="Devos D.P."/>
            <person name="Kaster A.-K."/>
            <person name="Ovreas L."/>
            <person name="Rohde M."/>
            <person name="Galperin M.Y."/>
            <person name="Jogler C."/>
        </authorList>
    </citation>
    <scope>NUCLEOTIDE SEQUENCE [LARGE SCALE GENOMIC DNA]</scope>
    <source>
        <strain evidence="4 5">Poly30</strain>
    </source>
</reference>
<proteinExistence type="predicted"/>
<keyword evidence="5" id="KW-1185">Reference proteome</keyword>
<evidence type="ECO:0000313" key="4">
    <source>
        <dbReference type="EMBL" id="QDV06192.1"/>
    </source>
</evidence>